<dbReference type="InterPro" id="IPR019606">
    <property type="entry name" value="GerMN"/>
</dbReference>
<dbReference type="SMR" id="Q55631"/>
<accession>Q55631</accession>
<sequence>MEKIMSEQKSSSSLTGFALAALMVALVGTGFAFWTGFNLSQRSPTVTVDPDKPDKAVPGQAQIYWLNNNDTAIAFVPQNIPPNNDPPEVQTERALKTLLAAPDSDISAIPPNTSLLSLTKTATGINVDLSAQFTAGGGSQSMIARLGQIIYTATSTDPNLPVRLLVEGEPLTVLGGEGLMIAQPITRKQFETDFMPPDR</sequence>
<dbReference type="STRING" id="1148.gene:10499637"/>
<keyword evidence="3" id="KW-1185">Reference proteome</keyword>
<reference evidence="2 3" key="2">
    <citation type="journal article" date="1996" name="DNA Res.">
        <title>Sequence analysis of the genome of the unicellular cyanobacterium Synechocystis sp. strain PCC6803. II. Sequence determination of the entire genome and assignment of potential protein-coding regions.</title>
        <authorList>
            <person name="Kaneko T."/>
            <person name="Sato S."/>
            <person name="Kotani H."/>
            <person name="Tanaka A."/>
            <person name="Asamizu E."/>
            <person name="Nakamura Y."/>
            <person name="Miyajima N."/>
            <person name="Hirosawa M."/>
            <person name="Sugiura M."/>
            <person name="Sasamoto S."/>
            <person name="Kimura T."/>
            <person name="Hosouchi T."/>
            <person name="Matsuno A."/>
            <person name="Muraki A."/>
            <person name="Nakazaki N."/>
            <person name="Naruo K."/>
            <person name="Okumura S."/>
            <person name="Shimpo S."/>
            <person name="Takeuchi C."/>
            <person name="Wada T."/>
            <person name="Watanabe A."/>
            <person name="Yamada M."/>
            <person name="Yasuda M."/>
            <person name="Tabata S."/>
        </authorList>
    </citation>
    <scope>NUCLEOTIDE SEQUENCE [LARGE SCALE GENOMIC DNA]</scope>
    <source>
        <strain evidence="3">ATCC 27184 / PCC 6803 / Kazusa</strain>
    </source>
</reference>
<reference evidence="2 3" key="1">
    <citation type="journal article" date="1995" name="DNA Res.">
        <title>Sequence analysis of the genome of the unicellular cyanobacterium Synechocystis sp. strain PCC6803. I. Sequence features in the 1 Mb region from map positions 64% to 92% of the genome.</title>
        <authorList>
            <person name="Kaneko T."/>
            <person name="Tanaka A."/>
            <person name="Sato S."/>
            <person name="Kotani H."/>
            <person name="Sazuka T."/>
            <person name="Miyajima N."/>
            <person name="Sugiura M."/>
            <person name="Tabata S."/>
        </authorList>
    </citation>
    <scope>NUCLEOTIDE SEQUENCE [LARGE SCALE GENOMIC DNA]</scope>
    <source>
        <strain evidence="3">ATCC 27184 / PCC 6803 / Kazusa</strain>
    </source>
</reference>
<name>Q55631_SYNY3</name>
<dbReference type="AlphaFoldDB" id="Q55631"/>
<dbReference type="EnsemblBacteria" id="BAA10144">
    <property type="protein sequence ID" value="BAA10144"/>
    <property type="gene ID" value="BAA10144"/>
</dbReference>
<dbReference type="PIR" id="S76292">
    <property type="entry name" value="S76292"/>
</dbReference>
<proteinExistence type="predicted"/>
<dbReference type="Proteomes" id="UP000001425">
    <property type="component" value="Chromosome"/>
</dbReference>
<dbReference type="PaxDb" id="1148-1001517"/>
<dbReference type="EMBL" id="BA000022">
    <property type="protein sequence ID" value="BAA10144.1"/>
    <property type="molecule type" value="Genomic_DNA"/>
</dbReference>
<feature type="domain" description="GerMN" evidence="1">
    <location>
        <begin position="91"/>
        <end position="175"/>
    </location>
</feature>
<dbReference type="Pfam" id="PF10646">
    <property type="entry name" value="Germane"/>
    <property type="match status" value="1"/>
</dbReference>
<evidence type="ECO:0000259" key="1">
    <source>
        <dbReference type="SMART" id="SM00909"/>
    </source>
</evidence>
<gene>
    <name evidence="2" type="ordered locus">sll0749</name>
</gene>
<dbReference type="KEGG" id="syn:sll0749"/>
<dbReference type="SMART" id="SM00909">
    <property type="entry name" value="Germane"/>
    <property type="match status" value="1"/>
</dbReference>
<evidence type="ECO:0000313" key="2">
    <source>
        <dbReference type="EMBL" id="BAA10144.1"/>
    </source>
</evidence>
<dbReference type="InParanoid" id="Q55631"/>
<dbReference type="eggNOG" id="COG5401">
    <property type="taxonomic scope" value="Bacteria"/>
</dbReference>
<protein>
    <submittedName>
        <fullName evidence="2">Sll0749 protein</fullName>
    </submittedName>
</protein>
<organism evidence="2 3">
    <name type="scientific">Synechocystis sp. (strain ATCC 27184 / PCC 6803 / Kazusa)</name>
    <dbReference type="NCBI Taxonomy" id="1111708"/>
    <lineage>
        <taxon>Bacteria</taxon>
        <taxon>Bacillati</taxon>
        <taxon>Cyanobacteriota</taxon>
        <taxon>Cyanophyceae</taxon>
        <taxon>Synechococcales</taxon>
        <taxon>Merismopediaceae</taxon>
        <taxon>Synechocystis</taxon>
    </lineage>
</organism>
<evidence type="ECO:0000313" key="3">
    <source>
        <dbReference type="Proteomes" id="UP000001425"/>
    </source>
</evidence>